<accession>A0A2Z5IR43</accession>
<name>A0A2Z5IR43_9BACT</name>
<protein>
    <submittedName>
        <fullName evidence="1">Uncharacterized protein</fullName>
    </submittedName>
</protein>
<reference evidence="1 2" key="1">
    <citation type="submission" date="2018-05" db="EMBL/GenBank/DDBJ databases">
        <title>Annotation of the Mycoplasma phocidae genome.</title>
        <authorList>
            <person name="Brown D.R."/>
            <person name="Kutish G.F."/>
            <person name="Frasca S.Jr."/>
        </authorList>
    </citation>
    <scope>NUCLEOTIDE SEQUENCE [LARGE SCALE GENOMIC DNA]</scope>
    <source>
        <strain evidence="1 2">105</strain>
    </source>
</reference>
<gene>
    <name evidence="1" type="ORF">DA803_02025</name>
</gene>
<dbReference type="Proteomes" id="UP000252477">
    <property type="component" value="Chromosome"/>
</dbReference>
<sequence length="102" mass="11487">MSSIKTITNVKVESDKFKFKLSSERKVVEGGVFNVIIKKVDTTTPSNSRDSIIISEPIIFNKDTNEYEAKFRRRNNKTNIKSKIYLLGIAVTTESGKNTATI</sequence>
<organism evidence="1 2">
    <name type="scientific">[Mycoplasma] phocae</name>
    <dbReference type="NCBI Taxonomy" id="142651"/>
    <lineage>
        <taxon>Bacteria</taxon>
        <taxon>Bacillati</taxon>
        <taxon>Mycoplasmatota</taxon>
        <taxon>Mycoplasmoidales</taxon>
        <taxon>Metamycoplasmataceae</taxon>
        <taxon>Metamycoplasma</taxon>
    </lineage>
</organism>
<proteinExistence type="predicted"/>
<evidence type="ECO:0000313" key="1">
    <source>
        <dbReference type="EMBL" id="AXE60861.1"/>
    </source>
</evidence>
<keyword evidence="2" id="KW-1185">Reference proteome</keyword>
<dbReference type="RefSeq" id="WP_114190965.1">
    <property type="nucleotide sequence ID" value="NZ_CP029295.1"/>
</dbReference>
<dbReference type="AlphaFoldDB" id="A0A2Z5IR43"/>
<dbReference type="EMBL" id="CP029295">
    <property type="protein sequence ID" value="AXE60861.1"/>
    <property type="molecule type" value="Genomic_DNA"/>
</dbReference>
<evidence type="ECO:0000313" key="2">
    <source>
        <dbReference type="Proteomes" id="UP000252477"/>
    </source>
</evidence>
<dbReference type="KEGG" id="mpho:DA803_02025"/>